<name>A0ABV6TPH2_9ACTN</name>
<sequence>MTVAFTSGKARRAGIALGAVSVGLLALSACDKPTPLATVTVGTSSVNAEASCRNDGKVLTEEKVTTCLSSVKTSKSIDYSPGSTLRLGVDPDVVEHGDKWLALLDGSPIFSEPIGTTYRSFPNADVFATGGQSAAPKTRKINIIQVNKDNKPKAVWGFTLKHDNG</sequence>
<dbReference type="RefSeq" id="WP_229848007.1">
    <property type="nucleotide sequence ID" value="NZ_JBHMQV010000009.1"/>
</dbReference>
<dbReference type="Proteomes" id="UP001589887">
    <property type="component" value="Unassembled WGS sequence"/>
</dbReference>
<proteinExistence type="predicted"/>
<reference evidence="1 2" key="1">
    <citation type="submission" date="2024-09" db="EMBL/GenBank/DDBJ databases">
        <authorList>
            <person name="Sun Q."/>
            <person name="Mori K."/>
        </authorList>
    </citation>
    <scope>NUCLEOTIDE SEQUENCE [LARGE SCALE GENOMIC DNA]</scope>
    <source>
        <strain evidence="1 2">JCM 4557</strain>
    </source>
</reference>
<evidence type="ECO:0000313" key="1">
    <source>
        <dbReference type="EMBL" id="MFC0847656.1"/>
    </source>
</evidence>
<accession>A0ABV6TPH2</accession>
<dbReference type="EMBL" id="JBHMQV010000009">
    <property type="protein sequence ID" value="MFC0847656.1"/>
    <property type="molecule type" value="Genomic_DNA"/>
</dbReference>
<gene>
    <name evidence="1" type="ORF">ACFH04_28690</name>
</gene>
<evidence type="ECO:0000313" key="2">
    <source>
        <dbReference type="Proteomes" id="UP001589887"/>
    </source>
</evidence>
<comment type="caution">
    <text evidence="1">The sequence shown here is derived from an EMBL/GenBank/DDBJ whole genome shotgun (WGS) entry which is preliminary data.</text>
</comment>
<organism evidence="1 2">
    <name type="scientific">Streptomyces noboritoensis</name>
    <dbReference type="NCBI Taxonomy" id="67337"/>
    <lineage>
        <taxon>Bacteria</taxon>
        <taxon>Bacillati</taxon>
        <taxon>Actinomycetota</taxon>
        <taxon>Actinomycetes</taxon>
        <taxon>Kitasatosporales</taxon>
        <taxon>Streptomycetaceae</taxon>
        <taxon>Streptomyces</taxon>
    </lineage>
</organism>
<keyword evidence="2" id="KW-1185">Reference proteome</keyword>
<protein>
    <submittedName>
        <fullName evidence="1">DUF2771 domain-containing protein</fullName>
    </submittedName>
</protein>